<evidence type="ECO:0000256" key="1">
    <source>
        <dbReference type="SAM" id="MobiDB-lite"/>
    </source>
</evidence>
<feature type="region of interest" description="Disordered" evidence="1">
    <location>
        <begin position="1"/>
        <end position="26"/>
    </location>
</feature>
<gene>
    <name evidence="3" type="ORF">RM764_06350</name>
</gene>
<keyword evidence="2" id="KW-1133">Transmembrane helix</keyword>
<sequence>MTGRSSAGRRVAASLLGVDRPGRGPAEVAVRRGLPFGRRVLAAVLGVRVGGPADEVAGAPETPAGQSVPAVVPTSEPDRAVPEAGGRPLPGPEVEGSPEPRAPRTAARREPYPRPRAAGAPQHLLSEDRPDYERVLDEALRSAPYRPEPAATGRRLGPEQLRVMALDATPLIAAAAAPEYHHYVHVREETSPGFAAAAGETTEGAGAFALAAVLAPVLAGAAAVIFLLLGYALKLLVPAASPAQALVTAGWYFGALTAAAIVADAIGLLVITRRGGPSGSGPEPAGALPPEVARAREAWRTALLERGVLPFLRAALEEDGRGFTSPGFTSPDHSASAPAPDPARQERASD</sequence>
<dbReference type="EMBL" id="JAVREY010000005">
    <property type="protein sequence ID" value="MDT0462630.1"/>
    <property type="molecule type" value="Genomic_DNA"/>
</dbReference>
<accession>A0ABU2TNZ1</accession>
<keyword evidence="2" id="KW-0812">Transmembrane</keyword>
<comment type="caution">
    <text evidence="3">The sequence shown here is derived from an EMBL/GenBank/DDBJ whole genome shotgun (WGS) entry which is preliminary data.</text>
</comment>
<name>A0ABU2TNZ1_9ACTN</name>
<organism evidence="3 4">
    <name type="scientific">Streptomyces gibsoniae</name>
    <dbReference type="NCBI Taxonomy" id="3075529"/>
    <lineage>
        <taxon>Bacteria</taxon>
        <taxon>Bacillati</taxon>
        <taxon>Actinomycetota</taxon>
        <taxon>Actinomycetes</taxon>
        <taxon>Kitasatosporales</taxon>
        <taxon>Streptomycetaceae</taxon>
        <taxon>Streptomyces</taxon>
    </lineage>
</organism>
<feature type="region of interest" description="Disordered" evidence="1">
    <location>
        <begin position="322"/>
        <end position="350"/>
    </location>
</feature>
<feature type="transmembrane region" description="Helical" evidence="2">
    <location>
        <begin position="207"/>
        <end position="231"/>
    </location>
</feature>
<dbReference type="Proteomes" id="UP001183809">
    <property type="component" value="Unassembled WGS sequence"/>
</dbReference>
<proteinExistence type="predicted"/>
<reference evidence="4" key="1">
    <citation type="submission" date="2023-07" db="EMBL/GenBank/DDBJ databases">
        <title>30 novel species of actinomycetes from the DSMZ collection.</title>
        <authorList>
            <person name="Nouioui I."/>
        </authorList>
    </citation>
    <scope>NUCLEOTIDE SEQUENCE [LARGE SCALE GENOMIC DNA]</scope>
    <source>
        <strain evidence="4">DSM 41699</strain>
    </source>
</reference>
<protein>
    <submittedName>
        <fullName evidence="3">Uncharacterized protein</fullName>
    </submittedName>
</protein>
<dbReference type="RefSeq" id="WP_311692788.1">
    <property type="nucleotide sequence ID" value="NZ_JAVREY010000005.1"/>
</dbReference>
<feature type="transmembrane region" description="Helical" evidence="2">
    <location>
        <begin position="251"/>
        <end position="271"/>
    </location>
</feature>
<feature type="region of interest" description="Disordered" evidence="1">
    <location>
        <begin position="52"/>
        <end position="129"/>
    </location>
</feature>
<evidence type="ECO:0000256" key="2">
    <source>
        <dbReference type="SAM" id="Phobius"/>
    </source>
</evidence>
<evidence type="ECO:0000313" key="4">
    <source>
        <dbReference type="Proteomes" id="UP001183809"/>
    </source>
</evidence>
<evidence type="ECO:0000313" key="3">
    <source>
        <dbReference type="EMBL" id="MDT0462630.1"/>
    </source>
</evidence>
<keyword evidence="2" id="KW-0472">Membrane</keyword>
<keyword evidence="4" id="KW-1185">Reference proteome</keyword>